<dbReference type="PROSITE" id="PS50071">
    <property type="entry name" value="HOMEOBOX_2"/>
    <property type="match status" value="1"/>
</dbReference>
<name>A0AAV7K7D8_9METZ</name>
<keyword evidence="10" id="KW-1185">Reference proteome</keyword>
<dbReference type="InterPro" id="IPR050224">
    <property type="entry name" value="TALE_homeobox"/>
</dbReference>
<dbReference type="GO" id="GO:0003677">
    <property type="term" value="F:DNA binding"/>
    <property type="evidence" value="ECO:0007669"/>
    <property type="project" value="UniProtKB-UniRule"/>
</dbReference>
<dbReference type="InterPro" id="IPR017970">
    <property type="entry name" value="Homeobox_CS"/>
</dbReference>
<dbReference type="InterPro" id="IPR001356">
    <property type="entry name" value="HD"/>
</dbReference>
<protein>
    <submittedName>
        <fullName evidence="9">Pre-B-cell leukemia homeobox (Pbx) transcription factor</fullName>
    </submittedName>
</protein>
<evidence type="ECO:0000256" key="6">
    <source>
        <dbReference type="PROSITE-ProRule" id="PRU00108"/>
    </source>
</evidence>
<dbReference type="Pfam" id="PF03792">
    <property type="entry name" value="PBC"/>
    <property type="match status" value="1"/>
</dbReference>
<dbReference type="PANTHER" id="PTHR11850">
    <property type="entry name" value="HOMEOBOX PROTEIN TRANSCRIPTION FACTORS"/>
    <property type="match status" value="1"/>
</dbReference>
<feature type="compositionally biased region" description="Acidic residues" evidence="7">
    <location>
        <begin position="303"/>
        <end position="316"/>
    </location>
</feature>
<dbReference type="InterPro" id="IPR005542">
    <property type="entry name" value="PBX_PBC_dom"/>
</dbReference>
<reference evidence="9 10" key="1">
    <citation type="journal article" date="2023" name="BMC Biol.">
        <title>The compact genome of the sponge Oopsacas minuta (Hexactinellida) is lacking key metazoan core genes.</title>
        <authorList>
            <person name="Santini S."/>
            <person name="Schenkelaars Q."/>
            <person name="Jourda C."/>
            <person name="Duchesne M."/>
            <person name="Belahbib H."/>
            <person name="Rocher C."/>
            <person name="Selva M."/>
            <person name="Riesgo A."/>
            <person name="Vervoort M."/>
            <person name="Leys S.P."/>
            <person name="Kodjabachian L."/>
            <person name="Le Bivic A."/>
            <person name="Borchiellini C."/>
            <person name="Claverie J.M."/>
            <person name="Renard E."/>
        </authorList>
    </citation>
    <scope>NUCLEOTIDE SEQUENCE [LARGE SCALE GENOMIC DNA]</scope>
    <source>
        <strain evidence="9">SPO-2</strain>
    </source>
</reference>
<keyword evidence="3 6" id="KW-0238">DNA-binding</keyword>
<dbReference type="InterPro" id="IPR008422">
    <property type="entry name" value="KN_HD"/>
</dbReference>
<dbReference type="SUPFAM" id="SSF46689">
    <property type="entry name" value="Homeodomain-like"/>
    <property type="match status" value="1"/>
</dbReference>
<evidence type="ECO:0000256" key="7">
    <source>
        <dbReference type="SAM" id="MobiDB-lite"/>
    </source>
</evidence>
<dbReference type="PROSITE" id="PS00027">
    <property type="entry name" value="HOMEOBOX_1"/>
    <property type="match status" value="1"/>
</dbReference>
<evidence type="ECO:0000256" key="2">
    <source>
        <dbReference type="ARBA" id="ARBA00007601"/>
    </source>
</evidence>
<feature type="DNA-binding region" description="Homeobox" evidence="6">
    <location>
        <begin position="214"/>
        <end position="276"/>
    </location>
</feature>
<evidence type="ECO:0000313" key="9">
    <source>
        <dbReference type="EMBL" id="KAI6656590.1"/>
    </source>
</evidence>
<feature type="compositionally biased region" description="Basic and acidic residues" evidence="7">
    <location>
        <begin position="276"/>
        <end position="286"/>
    </location>
</feature>
<evidence type="ECO:0000256" key="4">
    <source>
        <dbReference type="ARBA" id="ARBA00023155"/>
    </source>
</evidence>
<comment type="subcellular location">
    <subcellularLocation>
        <location evidence="1 6">Nucleus</location>
    </subcellularLocation>
</comment>
<keyword evidence="4 6" id="KW-0371">Homeobox</keyword>
<evidence type="ECO:0000259" key="8">
    <source>
        <dbReference type="PROSITE" id="PS50071"/>
    </source>
</evidence>
<dbReference type="GO" id="GO:0005634">
    <property type="term" value="C:nucleus"/>
    <property type="evidence" value="ECO:0007669"/>
    <property type="project" value="UniProtKB-SubCell"/>
</dbReference>
<dbReference type="Proteomes" id="UP001165289">
    <property type="component" value="Unassembled WGS sequence"/>
</dbReference>
<dbReference type="SMART" id="SM00389">
    <property type="entry name" value="HOX"/>
    <property type="match status" value="1"/>
</dbReference>
<dbReference type="Gene3D" id="1.10.10.60">
    <property type="entry name" value="Homeodomain-like"/>
    <property type="match status" value="1"/>
</dbReference>
<evidence type="ECO:0000256" key="5">
    <source>
        <dbReference type="ARBA" id="ARBA00023242"/>
    </source>
</evidence>
<feature type="region of interest" description="Disordered" evidence="7">
    <location>
        <begin position="276"/>
        <end position="316"/>
    </location>
</feature>
<keyword evidence="5 6" id="KW-0539">Nucleus</keyword>
<comment type="similarity">
    <text evidence="2">Belongs to the TALE/PBX homeobox family.</text>
</comment>
<proteinExistence type="inferred from homology"/>
<dbReference type="CDD" id="cd00086">
    <property type="entry name" value="homeodomain"/>
    <property type="match status" value="1"/>
</dbReference>
<comment type="caution">
    <text evidence="9">The sequence shown here is derived from an EMBL/GenBank/DDBJ whole genome shotgun (WGS) entry which is preliminary data.</text>
</comment>
<organism evidence="9 10">
    <name type="scientific">Oopsacas minuta</name>
    <dbReference type="NCBI Taxonomy" id="111878"/>
    <lineage>
        <taxon>Eukaryota</taxon>
        <taxon>Metazoa</taxon>
        <taxon>Porifera</taxon>
        <taxon>Hexactinellida</taxon>
        <taxon>Hexasterophora</taxon>
        <taxon>Lyssacinosida</taxon>
        <taxon>Leucopsacidae</taxon>
        <taxon>Oopsacas</taxon>
    </lineage>
</organism>
<evidence type="ECO:0000256" key="3">
    <source>
        <dbReference type="ARBA" id="ARBA00023125"/>
    </source>
</evidence>
<feature type="domain" description="Homeobox" evidence="8">
    <location>
        <begin position="212"/>
        <end position="275"/>
    </location>
</feature>
<dbReference type="EMBL" id="JAKMXF010000144">
    <property type="protein sequence ID" value="KAI6656590.1"/>
    <property type="molecule type" value="Genomic_DNA"/>
</dbReference>
<evidence type="ECO:0000256" key="1">
    <source>
        <dbReference type="ARBA" id="ARBA00004123"/>
    </source>
</evidence>
<dbReference type="Pfam" id="PF05920">
    <property type="entry name" value="Homeobox_KN"/>
    <property type="match status" value="1"/>
</dbReference>
<gene>
    <name evidence="9" type="ORF">LOD99_1385</name>
</gene>
<dbReference type="GO" id="GO:0000981">
    <property type="term" value="F:DNA-binding transcription factor activity, RNA polymerase II-specific"/>
    <property type="evidence" value="ECO:0007669"/>
    <property type="project" value="InterPro"/>
</dbReference>
<dbReference type="InterPro" id="IPR009057">
    <property type="entry name" value="Homeodomain-like_sf"/>
</dbReference>
<accession>A0AAV7K7D8</accession>
<evidence type="ECO:0000313" key="10">
    <source>
        <dbReference type="Proteomes" id="UP001165289"/>
    </source>
</evidence>
<sequence>MSDSGLPQSPASMGLQQEPVDLNRWSEEADILLECTSLTLNNSKELLQEIKESPFENTIYNILTELFDESENVTNLMETTHDSTGITANMRKMEDILEREHITGGDDDTTICMQFDEEEISSTTQHAYKAKLSQIKQLYDSEHQKLDTLCKEYEEGMMRVFRDHPECIPISQDKVDTIIQGSMERSQFIHLELKTNVAEAVLSVKKGMLENRNSKRRKRNFSKQATEILNEYFYSNIDNPYPCDKIKSELAAQCSINLAQVNNWFGNKRIRYKRNIGKENNGDSENKSSATCDSGIGLNEDVSSSEDELDYAEATK</sequence>
<dbReference type="AlphaFoldDB" id="A0AAV7K7D8"/>